<organism evidence="2 3">
    <name type="scientific">Algimonas ampicilliniresistens</name>
    <dbReference type="NCBI Taxonomy" id="1298735"/>
    <lineage>
        <taxon>Bacteria</taxon>
        <taxon>Pseudomonadati</taxon>
        <taxon>Pseudomonadota</taxon>
        <taxon>Alphaproteobacteria</taxon>
        <taxon>Maricaulales</taxon>
        <taxon>Robiginitomaculaceae</taxon>
        <taxon>Algimonas</taxon>
    </lineage>
</organism>
<dbReference type="Proteomes" id="UP001161391">
    <property type="component" value="Unassembled WGS sequence"/>
</dbReference>
<feature type="compositionally biased region" description="Low complexity" evidence="1">
    <location>
        <begin position="50"/>
        <end position="59"/>
    </location>
</feature>
<feature type="compositionally biased region" description="Basic and acidic residues" evidence="1">
    <location>
        <begin position="21"/>
        <end position="41"/>
    </location>
</feature>
<keyword evidence="3" id="KW-1185">Reference proteome</keyword>
<protein>
    <submittedName>
        <fullName evidence="2">Uncharacterized protein</fullName>
    </submittedName>
</protein>
<evidence type="ECO:0000313" key="2">
    <source>
        <dbReference type="EMBL" id="GLQ22943.1"/>
    </source>
</evidence>
<reference evidence="2" key="1">
    <citation type="journal article" date="2014" name="Int. J. Syst. Evol. Microbiol.">
        <title>Complete genome of a new Firmicutes species belonging to the dominant human colonic microbiota ('Ruminococcus bicirculans') reveals two chromosomes and a selective capacity to utilize plant glucans.</title>
        <authorList>
            <consortium name="NISC Comparative Sequencing Program"/>
            <person name="Wegmann U."/>
            <person name="Louis P."/>
            <person name="Goesmann A."/>
            <person name="Henrissat B."/>
            <person name="Duncan S.H."/>
            <person name="Flint H.J."/>
        </authorList>
    </citation>
    <scope>NUCLEOTIDE SEQUENCE</scope>
    <source>
        <strain evidence="2">NBRC 108219</strain>
    </source>
</reference>
<feature type="region of interest" description="Disordered" evidence="1">
    <location>
        <begin position="1"/>
        <end position="59"/>
    </location>
</feature>
<feature type="compositionally biased region" description="Polar residues" evidence="1">
    <location>
        <begin position="1"/>
        <end position="12"/>
    </location>
</feature>
<reference evidence="2" key="2">
    <citation type="submission" date="2023-01" db="EMBL/GenBank/DDBJ databases">
        <title>Draft genome sequence of Algimonas ampicilliniresistens strain NBRC 108219.</title>
        <authorList>
            <person name="Sun Q."/>
            <person name="Mori K."/>
        </authorList>
    </citation>
    <scope>NUCLEOTIDE SEQUENCE</scope>
    <source>
        <strain evidence="2">NBRC 108219</strain>
    </source>
</reference>
<accession>A0ABQ5V7V9</accession>
<proteinExistence type="predicted"/>
<gene>
    <name evidence="2" type="ORF">GCM10007853_08170</name>
</gene>
<name>A0ABQ5V7V9_9PROT</name>
<dbReference type="EMBL" id="BSNK01000001">
    <property type="protein sequence ID" value="GLQ22943.1"/>
    <property type="molecule type" value="Genomic_DNA"/>
</dbReference>
<evidence type="ECO:0000313" key="3">
    <source>
        <dbReference type="Proteomes" id="UP001161391"/>
    </source>
</evidence>
<sequence length="59" mass="6718">MSQLSNSTNNDYGTARGAFFPDRRISSSRRVSDSQREDRFQEYALTDHTSSLSKSSKLK</sequence>
<comment type="caution">
    <text evidence="2">The sequence shown here is derived from an EMBL/GenBank/DDBJ whole genome shotgun (WGS) entry which is preliminary data.</text>
</comment>
<evidence type="ECO:0000256" key="1">
    <source>
        <dbReference type="SAM" id="MobiDB-lite"/>
    </source>
</evidence>